<keyword evidence="3 5" id="KW-1133">Transmembrane helix</keyword>
<dbReference type="EMBL" id="CAJNOI010002686">
    <property type="protein sequence ID" value="CAF1487550.1"/>
    <property type="molecule type" value="Genomic_DNA"/>
</dbReference>
<gene>
    <name evidence="7" type="ORF">BJG266_LOCUS42419</name>
    <name evidence="8" type="ORF">QVE165_LOCUS59292</name>
</gene>
<feature type="domain" description="G-protein coupled receptors family 1 profile" evidence="6">
    <location>
        <begin position="35"/>
        <end position="283"/>
    </location>
</feature>
<feature type="transmembrane region" description="Helical" evidence="5">
    <location>
        <begin position="264"/>
        <end position="286"/>
    </location>
</feature>
<comment type="caution">
    <text evidence="8">The sequence shown here is derived from an EMBL/GenBank/DDBJ whole genome shotgun (WGS) entry which is preliminary data.</text>
</comment>
<feature type="transmembrane region" description="Helical" evidence="5">
    <location>
        <begin position="56"/>
        <end position="78"/>
    </location>
</feature>
<evidence type="ECO:0000259" key="6">
    <source>
        <dbReference type="PROSITE" id="PS50262"/>
    </source>
</evidence>
<evidence type="ECO:0000313" key="7">
    <source>
        <dbReference type="EMBL" id="CAF1487550.1"/>
    </source>
</evidence>
<feature type="transmembrane region" description="Helical" evidence="5">
    <location>
        <begin position="142"/>
        <end position="160"/>
    </location>
</feature>
<keyword evidence="2 5" id="KW-0812">Transmembrane</keyword>
<dbReference type="InterPro" id="IPR000276">
    <property type="entry name" value="GPCR_Rhodpsn"/>
</dbReference>
<feature type="transmembrane region" description="Helical" evidence="5">
    <location>
        <begin position="223"/>
        <end position="244"/>
    </location>
</feature>
<reference evidence="8" key="1">
    <citation type="submission" date="2021-02" db="EMBL/GenBank/DDBJ databases">
        <authorList>
            <person name="Nowell W R."/>
        </authorList>
    </citation>
    <scope>NUCLEOTIDE SEQUENCE</scope>
</reference>
<dbReference type="OrthoDB" id="10305732at2759"/>
<evidence type="ECO:0000256" key="4">
    <source>
        <dbReference type="ARBA" id="ARBA00023136"/>
    </source>
</evidence>
<dbReference type="PANTHER" id="PTHR46641">
    <property type="entry name" value="FMRFAMIDE RECEPTOR-RELATED"/>
    <property type="match status" value="1"/>
</dbReference>
<dbReference type="EMBL" id="CAJNOM010003009">
    <property type="protein sequence ID" value="CAF1640491.1"/>
    <property type="molecule type" value="Genomic_DNA"/>
</dbReference>
<dbReference type="AlphaFoldDB" id="A0A816E074"/>
<keyword evidence="4 5" id="KW-0472">Membrane</keyword>
<dbReference type="GO" id="GO:0004930">
    <property type="term" value="F:G protein-coupled receptor activity"/>
    <property type="evidence" value="ECO:0007669"/>
    <property type="project" value="InterPro"/>
</dbReference>
<evidence type="ECO:0000256" key="1">
    <source>
        <dbReference type="ARBA" id="ARBA00004370"/>
    </source>
</evidence>
<protein>
    <recommendedName>
        <fullName evidence="6">G-protein coupled receptors family 1 profile domain-containing protein</fullName>
    </recommendedName>
</protein>
<dbReference type="PANTHER" id="PTHR46641:SF2">
    <property type="entry name" value="FMRFAMIDE RECEPTOR"/>
    <property type="match status" value="1"/>
</dbReference>
<dbReference type="InterPro" id="IPR017452">
    <property type="entry name" value="GPCR_Rhodpsn_7TM"/>
</dbReference>
<comment type="subcellular location">
    <subcellularLocation>
        <location evidence="1">Membrane</location>
    </subcellularLocation>
</comment>
<name>A0A816E074_9BILA</name>
<evidence type="ECO:0000256" key="3">
    <source>
        <dbReference type="ARBA" id="ARBA00022989"/>
    </source>
</evidence>
<dbReference type="Gene3D" id="1.20.1070.10">
    <property type="entry name" value="Rhodopsin 7-helix transmembrane proteins"/>
    <property type="match status" value="1"/>
</dbReference>
<evidence type="ECO:0000313" key="8">
    <source>
        <dbReference type="EMBL" id="CAF1640491.1"/>
    </source>
</evidence>
<proteinExistence type="predicted"/>
<evidence type="ECO:0000313" key="9">
    <source>
        <dbReference type="Proteomes" id="UP000663832"/>
    </source>
</evidence>
<accession>A0A816E074</accession>
<feature type="transmembrane region" description="Helical" evidence="5">
    <location>
        <begin position="180"/>
        <end position="202"/>
    </location>
</feature>
<keyword evidence="9" id="KW-1185">Reference proteome</keyword>
<feature type="transmembrane region" description="Helical" evidence="5">
    <location>
        <begin position="98"/>
        <end position="121"/>
    </location>
</feature>
<dbReference type="Proteomes" id="UP000663832">
    <property type="component" value="Unassembled WGS sequence"/>
</dbReference>
<dbReference type="SUPFAM" id="SSF81321">
    <property type="entry name" value="Family A G protein-coupled receptor-like"/>
    <property type="match status" value="1"/>
</dbReference>
<dbReference type="CDD" id="cd00637">
    <property type="entry name" value="7tm_classA_rhodopsin-like"/>
    <property type="match status" value="1"/>
</dbReference>
<dbReference type="Proteomes" id="UP000663877">
    <property type="component" value="Unassembled WGS sequence"/>
</dbReference>
<sequence>MSNTTISSEILDLQLASRMIFSYAVLVFIAFGTVGNLLNIFVFIRIKVLRQMPNSVFLLTSFIASLVQIWTTRFSAAFHNLTGVDLLKQSSFYCEIRWLFGRTGATISMASICLSSINRFLMTSQNVRYRQVVTMRCARMTVIVMILIFLIPLIPDIVYYSGPGCTPTGSPYWYRQYTMYFNQIFSNIVPGPVLAIFGILTWRNLRSVRVIQRNRLEEQVNRMILAELVMICITAIPTIIGAIYPLVTVSITKSQLRVAQDSLWLNILAIPGITTYCASFYVFYAASSAYRKNVRTALSCKKHNRIETQDYTQQQNALIPMKTIALRG</sequence>
<dbReference type="Pfam" id="PF00001">
    <property type="entry name" value="7tm_1"/>
    <property type="match status" value="1"/>
</dbReference>
<dbReference type="PROSITE" id="PS50262">
    <property type="entry name" value="G_PROTEIN_RECEP_F1_2"/>
    <property type="match status" value="1"/>
</dbReference>
<evidence type="ECO:0000256" key="2">
    <source>
        <dbReference type="ARBA" id="ARBA00022692"/>
    </source>
</evidence>
<evidence type="ECO:0000256" key="5">
    <source>
        <dbReference type="SAM" id="Phobius"/>
    </source>
</evidence>
<feature type="transmembrane region" description="Helical" evidence="5">
    <location>
        <begin position="20"/>
        <end position="44"/>
    </location>
</feature>
<dbReference type="InterPro" id="IPR052954">
    <property type="entry name" value="GPCR-Ligand_Int"/>
</dbReference>
<dbReference type="GO" id="GO:0016020">
    <property type="term" value="C:membrane"/>
    <property type="evidence" value="ECO:0007669"/>
    <property type="project" value="UniProtKB-SubCell"/>
</dbReference>
<organism evidence="8 9">
    <name type="scientific">Adineta steineri</name>
    <dbReference type="NCBI Taxonomy" id="433720"/>
    <lineage>
        <taxon>Eukaryota</taxon>
        <taxon>Metazoa</taxon>
        <taxon>Spiralia</taxon>
        <taxon>Gnathifera</taxon>
        <taxon>Rotifera</taxon>
        <taxon>Eurotatoria</taxon>
        <taxon>Bdelloidea</taxon>
        <taxon>Adinetida</taxon>
        <taxon>Adinetidae</taxon>
        <taxon>Adineta</taxon>
    </lineage>
</organism>